<dbReference type="RefSeq" id="WP_142014063.1">
    <property type="nucleotide sequence ID" value="NZ_VFPD01000001.1"/>
</dbReference>
<keyword evidence="3" id="KW-0804">Transcription</keyword>
<dbReference type="PANTHER" id="PTHR24567">
    <property type="entry name" value="CRP FAMILY TRANSCRIPTIONAL REGULATORY PROTEIN"/>
    <property type="match status" value="1"/>
</dbReference>
<name>A0A543EFY7_9FLAO</name>
<sequence length="198" mass="22936">MAINERTLHSAGAEIKEYGPGEFIFQEGNEALYYYQIMQGEVKLANTSEDGKEFIQNIFSSGQSFGDSILFLDRKYPVDSVTLTDCVILRLCKNNFFSLLRTYPHLYFNVCHAMSSHLYYQYIMLQKNSSLHPAERLIGIMTCFKNLQEKKAPFSFKIPLTRQQLANLTGLCVETVIRTIKMLERNNTVKIENRKIFF</sequence>
<evidence type="ECO:0000256" key="1">
    <source>
        <dbReference type="ARBA" id="ARBA00023015"/>
    </source>
</evidence>
<dbReference type="PANTHER" id="PTHR24567:SF26">
    <property type="entry name" value="REGULATORY PROTEIN YEIL"/>
    <property type="match status" value="1"/>
</dbReference>
<dbReference type="Gene3D" id="2.60.120.10">
    <property type="entry name" value="Jelly Rolls"/>
    <property type="match status" value="1"/>
</dbReference>
<dbReference type="SUPFAM" id="SSF51206">
    <property type="entry name" value="cAMP-binding domain-like"/>
    <property type="match status" value="1"/>
</dbReference>
<dbReference type="GO" id="GO:0005829">
    <property type="term" value="C:cytosol"/>
    <property type="evidence" value="ECO:0007669"/>
    <property type="project" value="TreeGrafter"/>
</dbReference>
<keyword evidence="2" id="KW-0238">DNA-binding</keyword>
<dbReference type="SUPFAM" id="SSF46785">
    <property type="entry name" value="Winged helix' DNA-binding domain"/>
    <property type="match status" value="1"/>
</dbReference>
<dbReference type="AlphaFoldDB" id="A0A543EFY7"/>
<dbReference type="InterPro" id="IPR014710">
    <property type="entry name" value="RmlC-like_jellyroll"/>
</dbReference>
<keyword evidence="1" id="KW-0805">Transcription regulation</keyword>
<evidence type="ECO:0000313" key="7">
    <source>
        <dbReference type="Proteomes" id="UP000316437"/>
    </source>
</evidence>
<dbReference type="GO" id="GO:0003677">
    <property type="term" value="F:DNA binding"/>
    <property type="evidence" value="ECO:0007669"/>
    <property type="project" value="UniProtKB-KW"/>
</dbReference>
<gene>
    <name evidence="6" type="ORF">FB551_0164</name>
</gene>
<dbReference type="InterPro" id="IPR036390">
    <property type="entry name" value="WH_DNA-bd_sf"/>
</dbReference>
<dbReference type="PRINTS" id="PR00034">
    <property type="entry name" value="HTHCRP"/>
</dbReference>
<feature type="domain" description="HTH crp-type" evidence="5">
    <location>
        <begin position="131"/>
        <end position="198"/>
    </location>
</feature>
<feature type="domain" description="Cyclic nucleotide-binding" evidence="4">
    <location>
        <begin position="16"/>
        <end position="100"/>
    </location>
</feature>
<dbReference type="Proteomes" id="UP000316437">
    <property type="component" value="Unassembled WGS sequence"/>
</dbReference>
<keyword evidence="7" id="KW-1185">Reference proteome</keyword>
<dbReference type="SMART" id="SM00100">
    <property type="entry name" value="cNMP"/>
    <property type="match status" value="1"/>
</dbReference>
<dbReference type="InterPro" id="IPR000595">
    <property type="entry name" value="cNMP-bd_dom"/>
</dbReference>
<evidence type="ECO:0000259" key="5">
    <source>
        <dbReference type="PROSITE" id="PS51063"/>
    </source>
</evidence>
<proteinExistence type="predicted"/>
<evidence type="ECO:0000259" key="4">
    <source>
        <dbReference type="PROSITE" id="PS50042"/>
    </source>
</evidence>
<dbReference type="InterPro" id="IPR036388">
    <property type="entry name" value="WH-like_DNA-bd_sf"/>
</dbReference>
<dbReference type="GO" id="GO:0003700">
    <property type="term" value="F:DNA-binding transcription factor activity"/>
    <property type="evidence" value="ECO:0007669"/>
    <property type="project" value="TreeGrafter"/>
</dbReference>
<accession>A0A543EFY7</accession>
<organism evidence="6 7">
    <name type="scientific">Chryseobacterium aquifrigidense</name>
    <dbReference type="NCBI Taxonomy" id="558021"/>
    <lineage>
        <taxon>Bacteria</taxon>
        <taxon>Pseudomonadati</taxon>
        <taxon>Bacteroidota</taxon>
        <taxon>Flavobacteriia</taxon>
        <taxon>Flavobacteriales</taxon>
        <taxon>Weeksellaceae</taxon>
        <taxon>Chryseobacterium group</taxon>
        <taxon>Chryseobacterium</taxon>
    </lineage>
</organism>
<evidence type="ECO:0000313" key="6">
    <source>
        <dbReference type="EMBL" id="TQM20494.1"/>
    </source>
</evidence>
<dbReference type="InterPro" id="IPR050397">
    <property type="entry name" value="Env_Response_Regulators"/>
</dbReference>
<dbReference type="Gene3D" id="1.10.10.10">
    <property type="entry name" value="Winged helix-like DNA-binding domain superfamily/Winged helix DNA-binding domain"/>
    <property type="match status" value="1"/>
</dbReference>
<dbReference type="CDD" id="cd00038">
    <property type="entry name" value="CAP_ED"/>
    <property type="match status" value="1"/>
</dbReference>
<dbReference type="Pfam" id="PF13545">
    <property type="entry name" value="HTH_Crp_2"/>
    <property type="match status" value="1"/>
</dbReference>
<dbReference type="InterPro" id="IPR018490">
    <property type="entry name" value="cNMP-bd_dom_sf"/>
</dbReference>
<dbReference type="EMBL" id="VFPD01000001">
    <property type="protein sequence ID" value="TQM20494.1"/>
    <property type="molecule type" value="Genomic_DNA"/>
</dbReference>
<protein>
    <submittedName>
        <fullName evidence="6">CRP-like cAMP-binding protein</fullName>
    </submittedName>
</protein>
<dbReference type="PROSITE" id="PS51063">
    <property type="entry name" value="HTH_CRP_2"/>
    <property type="match status" value="1"/>
</dbReference>
<reference evidence="6 7" key="1">
    <citation type="submission" date="2019-06" db="EMBL/GenBank/DDBJ databases">
        <title>Sorghum-associated microbial communities from plants grown in Nebraska, USA.</title>
        <authorList>
            <person name="Schachtman D."/>
        </authorList>
    </citation>
    <scope>NUCLEOTIDE SEQUENCE [LARGE SCALE GENOMIC DNA]</scope>
    <source>
        <strain evidence="6 7">110</strain>
    </source>
</reference>
<dbReference type="PROSITE" id="PS50042">
    <property type="entry name" value="CNMP_BINDING_3"/>
    <property type="match status" value="1"/>
</dbReference>
<evidence type="ECO:0000256" key="2">
    <source>
        <dbReference type="ARBA" id="ARBA00023125"/>
    </source>
</evidence>
<evidence type="ECO:0000256" key="3">
    <source>
        <dbReference type="ARBA" id="ARBA00023163"/>
    </source>
</evidence>
<dbReference type="Pfam" id="PF00027">
    <property type="entry name" value="cNMP_binding"/>
    <property type="match status" value="1"/>
</dbReference>
<dbReference type="InterPro" id="IPR012318">
    <property type="entry name" value="HTH_CRP"/>
</dbReference>
<comment type="caution">
    <text evidence="6">The sequence shown here is derived from an EMBL/GenBank/DDBJ whole genome shotgun (WGS) entry which is preliminary data.</text>
</comment>